<keyword evidence="1" id="KW-0732">Signal</keyword>
<protein>
    <submittedName>
        <fullName evidence="2">Uncharacterized protein</fullName>
    </submittedName>
</protein>
<accession>A0A2P6TK70</accession>
<gene>
    <name evidence="2" type="ORF">C2E21_6654</name>
</gene>
<sequence>MSGRQTRGLPAVLLALAALLLLPQYVAAAIQLDGGAPGSDRQGAAASAAATAAAATVPAAPATVAGRFGDYPTLWQYYEALFPTDQMIPTIRQMRGRLGEHEVLWQVPPSPRGTLFIAHGCSHAAHDWWPASPACPHCLGLPEEMAQTQQALARGYAVLAMSANSIRVDHCMDWVSNHQDAVDIIRAFLQETGLENLPLYGLGVSVGGGFVAKLPQYLKMHGVLSEVLGPKPDTWLVDERTPPTVFIAMDKDPTMCFKISADARKLRKLGIPVQTVVVSERRVGPTYFSHRSPAVAPATSSSVVDALQRTDPPMLVSRNGSEGPGLYVAMDPRHAKGPWVQQLMQMVPALGAGGSTSGMTPDHSHVWEEMNVAYSNHEIIADFTTAALVWFESAAQPTLVKSWRATLCLALAAWATRQPQFRLAGWLNNKWYNVNPPIPAGSGAVGVFLESVTVTADGKTAFVLGTLHFQPDGDFSWYKYNPATNKATQVVWRYTVATNTFTTITSTTFDYTRPHMTSLAAASDKLCWVGWGGPHACNQRAAPGLKHAIDDQDDNC</sequence>
<keyword evidence="3" id="KW-1185">Reference proteome</keyword>
<comment type="caution">
    <text evidence="2">The sequence shown here is derived from an EMBL/GenBank/DDBJ whole genome shotgun (WGS) entry which is preliminary data.</text>
</comment>
<dbReference type="Proteomes" id="UP000239899">
    <property type="component" value="Unassembled WGS sequence"/>
</dbReference>
<name>A0A2P6TK70_CHLSO</name>
<proteinExistence type="predicted"/>
<reference evidence="2 3" key="1">
    <citation type="journal article" date="2018" name="Plant J.">
        <title>Genome sequences of Chlorella sorokiniana UTEX 1602 and Micractinium conductrix SAG 241.80: implications to maltose excretion by a green alga.</title>
        <authorList>
            <person name="Arriola M.B."/>
            <person name="Velmurugan N."/>
            <person name="Zhang Y."/>
            <person name="Plunkett M.H."/>
            <person name="Hondzo H."/>
            <person name="Barney B.M."/>
        </authorList>
    </citation>
    <scope>NUCLEOTIDE SEQUENCE [LARGE SCALE GENOMIC DNA]</scope>
    <source>
        <strain evidence="3">UTEX 1602</strain>
    </source>
</reference>
<evidence type="ECO:0000313" key="3">
    <source>
        <dbReference type="Proteomes" id="UP000239899"/>
    </source>
</evidence>
<organism evidence="2 3">
    <name type="scientific">Chlorella sorokiniana</name>
    <name type="common">Freshwater green alga</name>
    <dbReference type="NCBI Taxonomy" id="3076"/>
    <lineage>
        <taxon>Eukaryota</taxon>
        <taxon>Viridiplantae</taxon>
        <taxon>Chlorophyta</taxon>
        <taxon>core chlorophytes</taxon>
        <taxon>Trebouxiophyceae</taxon>
        <taxon>Chlorellales</taxon>
        <taxon>Chlorellaceae</taxon>
        <taxon>Chlorella clade</taxon>
        <taxon>Chlorella</taxon>
    </lineage>
</organism>
<dbReference type="AlphaFoldDB" id="A0A2P6TK70"/>
<dbReference type="OrthoDB" id="10022521at2759"/>
<dbReference type="SUPFAM" id="SSF53474">
    <property type="entry name" value="alpha/beta-Hydrolases"/>
    <property type="match status" value="1"/>
</dbReference>
<feature type="signal peptide" evidence="1">
    <location>
        <begin position="1"/>
        <end position="28"/>
    </location>
</feature>
<dbReference type="PANTHER" id="PTHR35128:SF1">
    <property type="entry name" value="SECRETION-REGULATING GUANINE NUCLEOTIDE EXCHANGE FACTOR"/>
    <property type="match status" value="1"/>
</dbReference>
<dbReference type="EMBL" id="LHPG02000013">
    <property type="protein sequence ID" value="PRW44483.1"/>
    <property type="molecule type" value="Genomic_DNA"/>
</dbReference>
<evidence type="ECO:0000256" key="1">
    <source>
        <dbReference type="SAM" id="SignalP"/>
    </source>
</evidence>
<feature type="chain" id="PRO_5015107077" evidence="1">
    <location>
        <begin position="29"/>
        <end position="556"/>
    </location>
</feature>
<dbReference type="InterPro" id="IPR029058">
    <property type="entry name" value="AB_hydrolase_fold"/>
</dbReference>
<dbReference type="Gene3D" id="3.40.50.1820">
    <property type="entry name" value="alpha/beta hydrolase"/>
    <property type="match status" value="1"/>
</dbReference>
<dbReference type="PANTHER" id="PTHR35128">
    <property type="entry name" value="SECRETION-REGULATING GUANINE NUCLEOTIDE EXCHANGE FACTOR"/>
    <property type="match status" value="1"/>
</dbReference>
<evidence type="ECO:0000313" key="2">
    <source>
        <dbReference type="EMBL" id="PRW44483.1"/>
    </source>
</evidence>